<comment type="caution">
    <text evidence="8">The sequence shown here is derived from an EMBL/GenBank/DDBJ whole genome shotgun (WGS) entry which is preliminary data.</text>
</comment>
<evidence type="ECO:0000256" key="5">
    <source>
        <dbReference type="ARBA" id="ARBA00023159"/>
    </source>
</evidence>
<dbReference type="RefSeq" id="WP_057807975.1">
    <property type="nucleotide sequence ID" value="NZ_BJYP01000046.1"/>
</dbReference>
<evidence type="ECO:0000256" key="1">
    <source>
        <dbReference type="ARBA" id="ARBA00001947"/>
    </source>
</evidence>
<dbReference type="InterPro" id="IPR020449">
    <property type="entry name" value="Tscrpt_reg_AraC-type_HTH"/>
</dbReference>
<evidence type="ECO:0000313" key="9">
    <source>
        <dbReference type="EMBL" id="SER87683.1"/>
    </source>
</evidence>
<evidence type="ECO:0000313" key="10">
    <source>
        <dbReference type="Proteomes" id="UP000051749"/>
    </source>
</evidence>
<dbReference type="GO" id="GO:0043565">
    <property type="term" value="F:sequence-specific DNA binding"/>
    <property type="evidence" value="ECO:0007669"/>
    <property type="project" value="InterPro"/>
</dbReference>
<dbReference type="AlphaFoldDB" id="A0A0R2K511"/>
<dbReference type="InterPro" id="IPR018060">
    <property type="entry name" value="HTH_AraC"/>
</dbReference>
<evidence type="ECO:0000313" key="8">
    <source>
        <dbReference type="EMBL" id="KRN81236.1"/>
    </source>
</evidence>
<dbReference type="GO" id="GO:0008270">
    <property type="term" value="F:zinc ion binding"/>
    <property type="evidence" value="ECO:0007669"/>
    <property type="project" value="InterPro"/>
</dbReference>
<dbReference type="Pfam" id="PF02805">
    <property type="entry name" value="Ada_Zn_binding"/>
    <property type="match status" value="1"/>
</dbReference>
<evidence type="ECO:0000256" key="3">
    <source>
        <dbReference type="ARBA" id="ARBA00023015"/>
    </source>
</evidence>
<comment type="cofactor">
    <cofactor evidence="1">
        <name>Zn(2+)</name>
        <dbReference type="ChEBI" id="CHEBI:29105"/>
    </cofactor>
</comment>
<dbReference type="PRINTS" id="PR00032">
    <property type="entry name" value="HTHARAC"/>
</dbReference>
<dbReference type="OrthoDB" id="9802228at2"/>
<dbReference type="EMBL" id="FOGK01000023">
    <property type="protein sequence ID" value="SER87683.1"/>
    <property type="molecule type" value="Genomic_DNA"/>
</dbReference>
<protein>
    <submittedName>
        <fullName evidence="9">AraC family transcriptional regulator, regulatory protein of adaptative response / methylphosphotriester-DNA alkyltransferase methyltransferase</fullName>
    </submittedName>
    <submittedName>
        <fullName evidence="8">Putative ada regulatory protein</fullName>
    </submittedName>
</protein>
<evidence type="ECO:0000256" key="6">
    <source>
        <dbReference type="ARBA" id="ARBA00023163"/>
    </source>
</evidence>
<dbReference type="InterPro" id="IPR004026">
    <property type="entry name" value="Ada_DNA_repair_Zn-bd"/>
</dbReference>
<dbReference type="InterPro" id="IPR009057">
    <property type="entry name" value="Homeodomain-like_sf"/>
</dbReference>
<dbReference type="Pfam" id="PF12833">
    <property type="entry name" value="HTH_18"/>
    <property type="match status" value="1"/>
</dbReference>
<keyword evidence="5" id="KW-0010">Activator</keyword>
<dbReference type="SUPFAM" id="SSF57884">
    <property type="entry name" value="Ada DNA repair protein, N-terminal domain (N-Ada 10)"/>
    <property type="match status" value="1"/>
</dbReference>
<dbReference type="GeneID" id="76044505"/>
<keyword evidence="2 9" id="KW-0489">Methyltransferase</keyword>
<dbReference type="PANTHER" id="PTHR43280">
    <property type="entry name" value="ARAC-FAMILY TRANSCRIPTIONAL REGULATOR"/>
    <property type="match status" value="1"/>
</dbReference>
<keyword evidence="11" id="KW-1185">Reference proteome</keyword>
<reference evidence="8 10" key="1">
    <citation type="journal article" date="2015" name="Genome Announc.">
        <title>Expanding the biotechnology potential of lactobacilli through comparative genomics of 213 strains and associated genera.</title>
        <authorList>
            <person name="Sun Z."/>
            <person name="Harris H.M."/>
            <person name="McCann A."/>
            <person name="Guo C."/>
            <person name="Argimon S."/>
            <person name="Zhang W."/>
            <person name="Yang X."/>
            <person name="Jeffery I.B."/>
            <person name="Cooney J.C."/>
            <person name="Kagawa T.F."/>
            <person name="Liu W."/>
            <person name="Song Y."/>
            <person name="Salvetti E."/>
            <person name="Wrobel A."/>
            <person name="Rasinkangas P."/>
            <person name="Parkhill J."/>
            <person name="Rea M.C."/>
            <person name="O'Sullivan O."/>
            <person name="Ritari J."/>
            <person name="Douillard F.P."/>
            <person name="Paul Ross R."/>
            <person name="Yang R."/>
            <person name="Briner A.E."/>
            <person name="Felis G.E."/>
            <person name="de Vos W.M."/>
            <person name="Barrangou R."/>
            <person name="Klaenhammer T.R."/>
            <person name="Caufield P.W."/>
            <person name="Cui Y."/>
            <person name="Zhang H."/>
            <person name="O'Toole P.W."/>
        </authorList>
    </citation>
    <scope>NUCLEOTIDE SEQUENCE [LARGE SCALE GENOMIC DNA]</scope>
    <source>
        <strain evidence="8 10">DSM 22301</strain>
    </source>
</reference>
<accession>A0A0R2K511</accession>
<dbReference type="GO" id="GO:0032259">
    <property type="term" value="P:methylation"/>
    <property type="evidence" value="ECO:0007669"/>
    <property type="project" value="UniProtKB-KW"/>
</dbReference>
<dbReference type="GO" id="GO:0006281">
    <property type="term" value="P:DNA repair"/>
    <property type="evidence" value="ECO:0007669"/>
    <property type="project" value="InterPro"/>
</dbReference>
<dbReference type="PIRSF" id="PIRSF000408">
    <property type="entry name" value="Alkyltransferas_AdaA"/>
    <property type="match status" value="1"/>
</dbReference>
<evidence type="ECO:0000313" key="11">
    <source>
        <dbReference type="Proteomes" id="UP000182818"/>
    </source>
</evidence>
<dbReference type="SUPFAM" id="SSF46689">
    <property type="entry name" value="Homeodomain-like"/>
    <property type="match status" value="2"/>
</dbReference>
<dbReference type="Gene3D" id="1.10.10.60">
    <property type="entry name" value="Homeodomain-like"/>
    <property type="match status" value="2"/>
</dbReference>
<dbReference type="InterPro" id="IPR035451">
    <property type="entry name" value="Ada-like_dom_sf"/>
</dbReference>
<dbReference type="Proteomes" id="UP000051749">
    <property type="component" value="Unassembled WGS sequence"/>
</dbReference>
<keyword evidence="3" id="KW-0805">Transcription regulation</keyword>
<dbReference type="EMBL" id="JQBY01000036">
    <property type="protein sequence ID" value="KRN81236.1"/>
    <property type="molecule type" value="Genomic_DNA"/>
</dbReference>
<dbReference type="Proteomes" id="UP000182818">
    <property type="component" value="Unassembled WGS sequence"/>
</dbReference>
<dbReference type="GO" id="GO:0003700">
    <property type="term" value="F:DNA-binding transcription factor activity"/>
    <property type="evidence" value="ECO:0007669"/>
    <property type="project" value="InterPro"/>
</dbReference>
<gene>
    <name evidence="8" type="ORF">IV87_GL001481</name>
    <name evidence="9" type="ORF">SAMN04487973_12318</name>
</gene>
<dbReference type="PATRIC" id="fig|319653.3.peg.1504"/>
<dbReference type="STRING" id="319653.SAMN04487973_12318"/>
<dbReference type="Gene3D" id="3.40.10.10">
    <property type="entry name" value="DNA Methylphosphotriester Repair Domain"/>
    <property type="match status" value="1"/>
</dbReference>
<reference evidence="9 11" key="2">
    <citation type="submission" date="2016-10" db="EMBL/GenBank/DDBJ databases">
        <authorList>
            <person name="Varghese N."/>
            <person name="Submissions S."/>
        </authorList>
    </citation>
    <scope>NUCLEOTIDE SEQUENCE [LARGE SCALE GENOMIC DNA]</scope>
    <source>
        <strain evidence="9 11">CGMCC 1.3889</strain>
    </source>
</reference>
<dbReference type="SMART" id="SM00342">
    <property type="entry name" value="HTH_ARAC"/>
    <property type="match status" value="1"/>
</dbReference>
<keyword evidence="4" id="KW-0238">DNA-binding</keyword>
<evidence type="ECO:0000259" key="7">
    <source>
        <dbReference type="PROSITE" id="PS01124"/>
    </source>
</evidence>
<organism evidence="8 10">
    <name type="scientific">Pediococcus ethanolidurans</name>
    <dbReference type="NCBI Taxonomy" id="319653"/>
    <lineage>
        <taxon>Bacteria</taxon>
        <taxon>Bacillati</taxon>
        <taxon>Bacillota</taxon>
        <taxon>Bacilli</taxon>
        <taxon>Lactobacillales</taxon>
        <taxon>Lactobacillaceae</taxon>
        <taxon>Pediococcus</taxon>
    </lineage>
</organism>
<evidence type="ECO:0000256" key="4">
    <source>
        <dbReference type="ARBA" id="ARBA00023125"/>
    </source>
</evidence>
<feature type="domain" description="HTH araC/xylS-type" evidence="7">
    <location>
        <begin position="85"/>
        <end position="183"/>
    </location>
</feature>
<dbReference type="GO" id="GO:0008168">
    <property type="term" value="F:methyltransferase activity"/>
    <property type="evidence" value="ECO:0007669"/>
    <property type="project" value="UniProtKB-KW"/>
</dbReference>
<dbReference type="PANTHER" id="PTHR43280:SF2">
    <property type="entry name" value="HTH-TYPE TRANSCRIPTIONAL REGULATOR EXSA"/>
    <property type="match status" value="1"/>
</dbReference>
<dbReference type="InterPro" id="IPR016220">
    <property type="entry name" value="Me-P-triester_DNA_alkyl-Trfase"/>
</dbReference>
<dbReference type="PROSITE" id="PS01124">
    <property type="entry name" value="HTH_ARAC_FAMILY_2"/>
    <property type="match status" value="1"/>
</dbReference>
<evidence type="ECO:0000256" key="2">
    <source>
        <dbReference type="ARBA" id="ARBA00022603"/>
    </source>
</evidence>
<keyword evidence="6" id="KW-0804">Transcription</keyword>
<sequence>METFQRPTNAQWQAIIHNDSSADSHFFYAVQTTKIVCKPSCSSRTPLRKNVFIFENLSEAEKAGFHACKRCQPGGHVVSNAEWVTLSQCYLQINYQKQLTLEDIANEMHVGKTYFEHVFRVETGSSVMQYLNRIRLSHGKQLLRESTMKIKPIALRSGFKSANYFSRAFKKYFEMTPSEYRKSKMKIRDEIV</sequence>
<proteinExistence type="predicted"/>
<keyword evidence="2 9" id="KW-0808">Transferase</keyword>
<name>A0A0R2K511_9LACO</name>